<dbReference type="PANTHER" id="PTHR20275:SF0">
    <property type="entry name" value="NAD KINASE"/>
    <property type="match status" value="1"/>
</dbReference>
<keyword evidence="6" id="KW-0963">Cytoplasm</keyword>
<dbReference type="GO" id="GO:0005737">
    <property type="term" value="C:cytoplasm"/>
    <property type="evidence" value="ECO:0007669"/>
    <property type="project" value="UniProtKB-SubCell"/>
</dbReference>
<dbReference type="GO" id="GO:0019674">
    <property type="term" value="P:NAD+ metabolic process"/>
    <property type="evidence" value="ECO:0007669"/>
    <property type="project" value="InterPro"/>
</dbReference>
<dbReference type="Gene3D" id="2.60.200.30">
    <property type="entry name" value="Probable inorganic polyphosphate/atp-NAD kinase, domain 2"/>
    <property type="match status" value="1"/>
</dbReference>
<dbReference type="GO" id="GO:0051287">
    <property type="term" value="F:NAD binding"/>
    <property type="evidence" value="ECO:0007669"/>
    <property type="project" value="UniProtKB-ARBA"/>
</dbReference>
<keyword evidence="3 6" id="KW-0521">NADP</keyword>
<name>A0A3N2C3D7_9MICO</name>
<protein>
    <recommendedName>
        <fullName evidence="6">NAD kinase</fullName>
        <ecNumber evidence="6">2.7.1.23</ecNumber>
    </recommendedName>
    <alternativeName>
        <fullName evidence="6">ATP-dependent NAD kinase</fullName>
    </alternativeName>
</protein>
<dbReference type="GO" id="GO:0006741">
    <property type="term" value="P:NADP+ biosynthetic process"/>
    <property type="evidence" value="ECO:0007669"/>
    <property type="project" value="UniProtKB-UniRule"/>
</dbReference>
<dbReference type="Proteomes" id="UP000266915">
    <property type="component" value="Unassembled WGS sequence"/>
</dbReference>
<dbReference type="InterPro" id="IPR016064">
    <property type="entry name" value="NAD/diacylglycerol_kinase_sf"/>
</dbReference>
<keyword evidence="4 6" id="KW-0520">NAD</keyword>
<feature type="binding site" evidence="6">
    <location>
        <position position="167"/>
    </location>
    <ligand>
        <name>NAD(+)</name>
        <dbReference type="ChEBI" id="CHEBI:57540"/>
    </ligand>
</feature>
<comment type="function">
    <text evidence="6">Involved in the regulation of the intracellular balance of NAD and NADP, and is a key enzyme in the biosynthesis of NADP. Catalyzes specifically the phosphorylation on 2'-hydroxyl of the adenosine moiety of NAD to yield NADP.</text>
</comment>
<dbReference type="InterPro" id="IPR002504">
    <property type="entry name" value="NADK"/>
</dbReference>
<dbReference type="HAMAP" id="MF_00361">
    <property type="entry name" value="NAD_kinase"/>
    <property type="match status" value="1"/>
</dbReference>
<dbReference type="GO" id="GO:0005524">
    <property type="term" value="F:ATP binding"/>
    <property type="evidence" value="ECO:0007669"/>
    <property type="project" value="UniProtKB-KW"/>
</dbReference>
<dbReference type="Pfam" id="PF01513">
    <property type="entry name" value="NAD_kinase"/>
    <property type="match status" value="1"/>
</dbReference>
<comment type="subcellular location">
    <subcellularLocation>
        <location evidence="6">Cytoplasm</location>
    </subcellularLocation>
</comment>
<dbReference type="GO" id="GO:0003951">
    <property type="term" value="F:NAD+ kinase activity"/>
    <property type="evidence" value="ECO:0007669"/>
    <property type="project" value="UniProtKB-UniRule"/>
</dbReference>
<proteinExistence type="inferred from homology"/>
<dbReference type="Pfam" id="PF20143">
    <property type="entry name" value="NAD_kinase_C"/>
    <property type="match status" value="1"/>
</dbReference>
<feature type="binding site" evidence="6">
    <location>
        <begin position="66"/>
        <end position="67"/>
    </location>
    <ligand>
        <name>NAD(+)</name>
        <dbReference type="ChEBI" id="CHEBI:57540"/>
    </ligand>
</feature>
<evidence type="ECO:0000256" key="1">
    <source>
        <dbReference type="ARBA" id="ARBA00022679"/>
    </source>
</evidence>
<comment type="catalytic activity">
    <reaction evidence="5 6">
        <text>NAD(+) + ATP = ADP + NADP(+) + H(+)</text>
        <dbReference type="Rhea" id="RHEA:18629"/>
        <dbReference type="ChEBI" id="CHEBI:15378"/>
        <dbReference type="ChEBI" id="CHEBI:30616"/>
        <dbReference type="ChEBI" id="CHEBI:57540"/>
        <dbReference type="ChEBI" id="CHEBI:58349"/>
        <dbReference type="ChEBI" id="CHEBI:456216"/>
        <dbReference type="EC" id="2.7.1.23"/>
    </reaction>
</comment>
<keyword evidence="6" id="KW-0067">ATP-binding</keyword>
<evidence type="ECO:0000256" key="4">
    <source>
        <dbReference type="ARBA" id="ARBA00023027"/>
    </source>
</evidence>
<sequence length="319" mass="33858">MTIGLITHPTKNIDDSVRILRSWQLEHGARLVGLRAEANRLGDDVELLDEDAFASSVDVAVAMGGDGTMLGAMRLLAGRSAPVLGVNYGNVGFLVEVEPAALAEALQRVSDNEFSLEPHHGLEVTITTGEQVAHLLAFNDVSIARRPGTGVVMADLAVDGTAYGYFKADAIVIATPTGSTAYNYAAGGPVLSPAVAATVVTPVAPMSGIDRSFILGPAERLQFSIGTATKQAAVEIDGQVLADVASGAVVTVRLVRDAANVVRLDPSRHSRKGRMKLSLLDLPLRRDQLLDLVPPDIRARVERPSRVRRTRNKPADPSH</sequence>
<dbReference type="SUPFAM" id="SSF111331">
    <property type="entry name" value="NAD kinase/diacylglycerol kinase-like"/>
    <property type="match status" value="1"/>
</dbReference>
<dbReference type="Gene3D" id="3.40.50.10330">
    <property type="entry name" value="Probable inorganic polyphosphate/atp-NAD kinase, domain 1"/>
    <property type="match status" value="1"/>
</dbReference>
<dbReference type="InterPro" id="IPR017438">
    <property type="entry name" value="ATP-NAD_kinase_N"/>
</dbReference>
<organism evidence="7 8">
    <name type="scientific">Plantibacter flavus</name>
    <dbReference type="NCBI Taxonomy" id="150123"/>
    <lineage>
        <taxon>Bacteria</taxon>
        <taxon>Bacillati</taxon>
        <taxon>Actinomycetota</taxon>
        <taxon>Actinomycetes</taxon>
        <taxon>Micrococcales</taxon>
        <taxon>Microbacteriaceae</taxon>
        <taxon>Plantibacter</taxon>
    </lineage>
</organism>
<dbReference type="EC" id="2.7.1.23" evidence="6"/>
<dbReference type="GO" id="GO:0046872">
    <property type="term" value="F:metal ion binding"/>
    <property type="evidence" value="ECO:0007669"/>
    <property type="project" value="UniProtKB-UniRule"/>
</dbReference>
<evidence type="ECO:0000313" key="7">
    <source>
        <dbReference type="EMBL" id="ROR82032.1"/>
    </source>
</evidence>
<feature type="active site" description="Proton acceptor" evidence="6">
    <location>
        <position position="66"/>
    </location>
</feature>
<evidence type="ECO:0000256" key="3">
    <source>
        <dbReference type="ARBA" id="ARBA00022857"/>
    </source>
</evidence>
<dbReference type="PANTHER" id="PTHR20275">
    <property type="entry name" value="NAD KINASE"/>
    <property type="match status" value="1"/>
</dbReference>
<dbReference type="InterPro" id="IPR017437">
    <property type="entry name" value="ATP-NAD_kinase_PpnK-typ_C"/>
</dbReference>
<keyword evidence="8" id="KW-1185">Reference proteome</keyword>
<reference evidence="7 8" key="1">
    <citation type="submission" date="2018-11" db="EMBL/GenBank/DDBJ databases">
        <title>Sequencing the genomes of 1000 actinobacteria strains.</title>
        <authorList>
            <person name="Klenk H.-P."/>
        </authorList>
    </citation>
    <scope>NUCLEOTIDE SEQUENCE [LARGE SCALE GENOMIC DNA]</scope>
    <source>
        <strain evidence="7 8">DSM 14012</strain>
    </source>
</reference>
<evidence type="ECO:0000256" key="6">
    <source>
        <dbReference type="HAMAP-Rule" id="MF_00361"/>
    </source>
</evidence>
<dbReference type="AlphaFoldDB" id="A0A3N2C3D7"/>
<feature type="binding site" evidence="6">
    <location>
        <position position="169"/>
    </location>
    <ligand>
        <name>NAD(+)</name>
        <dbReference type="ChEBI" id="CHEBI:57540"/>
    </ligand>
</feature>
<keyword evidence="6" id="KW-0547">Nucleotide-binding</keyword>
<comment type="caution">
    <text evidence="7">The sequence shown here is derived from an EMBL/GenBank/DDBJ whole genome shotgun (WGS) entry which is preliminary data.</text>
</comment>
<feature type="binding site" evidence="6">
    <location>
        <begin position="139"/>
        <end position="140"/>
    </location>
    <ligand>
        <name>NAD(+)</name>
        <dbReference type="ChEBI" id="CHEBI:57540"/>
    </ligand>
</feature>
<comment type="cofactor">
    <cofactor evidence="6">
        <name>a divalent metal cation</name>
        <dbReference type="ChEBI" id="CHEBI:60240"/>
    </cofactor>
</comment>
<keyword evidence="2 6" id="KW-0418">Kinase</keyword>
<feature type="binding site" evidence="6">
    <location>
        <position position="239"/>
    </location>
    <ligand>
        <name>NAD(+)</name>
        <dbReference type="ChEBI" id="CHEBI:57540"/>
    </ligand>
</feature>
<dbReference type="EMBL" id="RKHL01000001">
    <property type="protein sequence ID" value="ROR82032.1"/>
    <property type="molecule type" value="Genomic_DNA"/>
</dbReference>
<evidence type="ECO:0000313" key="8">
    <source>
        <dbReference type="Proteomes" id="UP000266915"/>
    </source>
</evidence>
<evidence type="ECO:0000256" key="2">
    <source>
        <dbReference type="ARBA" id="ARBA00022777"/>
    </source>
</evidence>
<keyword evidence="1 6" id="KW-0808">Transferase</keyword>
<gene>
    <name evidence="6" type="primary">nadK</name>
    <name evidence="7" type="ORF">EDD42_2114</name>
</gene>
<accession>A0A3N2C3D7</accession>
<comment type="caution">
    <text evidence="6">Lacks conserved residue(s) required for the propagation of feature annotation.</text>
</comment>
<feature type="binding site" evidence="6">
    <location>
        <position position="204"/>
    </location>
    <ligand>
        <name>NAD(+)</name>
        <dbReference type="ChEBI" id="CHEBI:57540"/>
    </ligand>
</feature>
<evidence type="ECO:0000256" key="5">
    <source>
        <dbReference type="ARBA" id="ARBA00047925"/>
    </source>
</evidence>
<comment type="similarity">
    <text evidence="6">Belongs to the NAD kinase family.</text>
</comment>